<dbReference type="Proteomes" id="UP001352263">
    <property type="component" value="Unassembled WGS sequence"/>
</dbReference>
<comment type="caution">
    <text evidence="1">The sequence shown here is derived from an EMBL/GenBank/DDBJ whole genome shotgun (WGS) entry which is preliminary data.</text>
</comment>
<organism evidence="1 2">
    <name type="scientific">Noviherbaspirillum album</name>
    <dbReference type="NCBI Taxonomy" id="3080276"/>
    <lineage>
        <taxon>Bacteria</taxon>
        <taxon>Pseudomonadati</taxon>
        <taxon>Pseudomonadota</taxon>
        <taxon>Betaproteobacteria</taxon>
        <taxon>Burkholderiales</taxon>
        <taxon>Oxalobacteraceae</taxon>
        <taxon>Noviherbaspirillum</taxon>
    </lineage>
</organism>
<sequence>MLPIEPALVPPVEPALVPAALLPELGPLRFPELPLEPLEPLVPEVDFCALALSLDFLLDEPEVPDVPDVPDESVAPVMLLPLEVPVEPEPVPVDELCAIAMLLPNAETTNAIKSFFIYCLRR</sequence>
<name>A0ABU6JE41_9BURK</name>
<keyword evidence="2" id="KW-1185">Reference proteome</keyword>
<evidence type="ECO:0000313" key="2">
    <source>
        <dbReference type="Proteomes" id="UP001352263"/>
    </source>
</evidence>
<reference evidence="1 2" key="1">
    <citation type="submission" date="2023-10" db="EMBL/GenBank/DDBJ databases">
        <title>Noviherbaspirillum sp. CPCC 100848 genome assembly.</title>
        <authorList>
            <person name="Li X.Y."/>
            <person name="Fang X.M."/>
        </authorList>
    </citation>
    <scope>NUCLEOTIDE SEQUENCE [LARGE SCALE GENOMIC DNA]</scope>
    <source>
        <strain evidence="1 2">CPCC 100848</strain>
    </source>
</reference>
<dbReference type="EMBL" id="JAWIIV010000020">
    <property type="protein sequence ID" value="MEC4721683.1"/>
    <property type="molecule type" value="Genomic_DNA"/>
</dbReference>
<gene>
    <name evidence="1" type="ORF">RY831_21165</name>
</gene>
<evidence type="ECO:0000313" key="1">
    <source>
        <dbReference type="EMBL" id="MEC4721683.1"/>
    </source>
</evidence>
<protein>
    <submittedName>
        <fullName evidence="1">Uncharacterized protein</fullName>
    </submittedName>
</protein>
<proteinExistence type="predicted"/>
<accession>A0ABU6JE41</accession>
<dbReference type="RefSeq" id="WP_326508366.1">
    <property type="nucleotide sequence ID" value="NZ_JAWIIV010000020.1"/>
</dbReference>